<sequence>MYFSSGQGGFIIRLTYLLLTFFFHLAIFLVALVGLANFWLPMVDDYKGILEKELSDFVGNRISIGSIRVDRDSEDPRWIMENLQLTEASGQSPIHIQKLALTLDLRESLRTLRLQPADVQLEGVEFVLRQDSEGLPTVEGLQFPLPGQKNSALNIERKSPIRVDINGGFVHWMDTVNNRTLALGDLQFTGEFLPQEIILQADALFPREIGESLAVDAVLHQAKTDDGETVWDGNLHTRTQIFNLAALPSPLLKKYGVTTGALKLDANIKSVTGKPLQVSGEGEISYLGWQGTETIPAMNGVNASFVADNDGGKVKVKVKDSTLNYPHWFEQPLRVDALDADLQWSVQETGWYWQMTGLQARNPDASAQGSATLDVPVGKPAEINLNMHFATQRTVDNVRNYIPAMLPDSTEKWLKTAIVHGYVPRGEFILRGNPADFPFRNNAGEFDIRFDIENGVLAYLPEWPEARAVTGELRFHNASMSAKVKSAKIMDLDVVGGTVDIPDMHKNARLLLDLDTQGDLQAHMNYLQDAPIGRSLRDFMQVAKFSGPSDLRLKLDVPLTKSILDKEGVQVDGLVSLHDNRFSIPEYNQTFTKLNGAVYFDQHGVDTNSASGEYRQQPVKLSASTDKAKGVITVGLQQHNDPALFLPENLSSLKNYLHGKTAIETRLELPAFNFKESKSPASLKIHSFSDLQGVEISLPAPLAKPAETARKVQVDVELPFDSLKPWQVGVDMGKHLKVAATLPHKGKQASAIGISLGGKPAKLPAQGVSIGGELETFDLLALQGMGTSVSQTGGKGADELPPISANLSIDDLKLGQQSLGKASLTAEGQAILQAHVRSGKAQANLHLPVKDISSGRVNVDLNHIDLDQLSDSMPNQGKGNSLSPADFPAMRLTCRDCRKGDFPIQNLTLSMNKVRKDLQIEKLEISNPLLAFSSTQGRWYTAADGSSRTELHAIAHIPDPGKLLVEQGSEAGLQGGELHATAQLAWQGAPFSFALDSLSGEGQATLGKGNLTEVEPGIGRLLGLLDIQRLPTRLSMDFRDMTGRGVAFDSISGSFHLEHGVLTTEDTIIDAPAMTAGIRGSTDLVSKTHNQSVTVIPNLRSALPLMGAAVGGLGGGAVMLLFNSMTEKSLEEKLNSSGGFRYQVTGSWAKPDVSEIKTPAKQTDVDVLPH</sequence>
<dbReference type="InterPro" id="IPR011836">
    <property type="entry name" value="YhdP"/>
</dbReference>
<keyword evidence="4" id="KW-1185">Reference proteome</keyword>
<dbReference type="InterPro" id="IPR025263">
    <property type="entry name" value="YhdP_central"/>
</dbReference>
<gene>
    <name evidence="3" type="ORF">Thini_3906</name>
</gene>
<dbReference type="Pfam" id="PF13116">
    <property type="entry name" value="YhdP"/>
    <property type="match status" value="1"/>
</dbReference>
<keyword evidence="1" id="KW-0472">Membrane</keyword>
<feature type="transmembrane region" description="Helical" evidence="1">
    <location>
        <begin position="16"/>
        <end position="40"/>
    </location>
</feature>
<evidence type="ECO:0000313" key="3">
    <source>
        <dbReference type="EMBL" id="EIJ36406.1"/>
    </source>
</evidence>
<proteinExistence type="predicted"/>
<name>A0A656HLK9_THINJ</name>
<keyword evidence="1" id="KW-0812">Transmembrane</keyword>
<dbReference type="RefSeq" id="WP_002710280.1">
    <property type="nucleotide sequence ID" value="NZ_JH651384.1"/>
</dbReference>
<evidence type="ECO:0000313" key="4">
    <source>
        <dbReference type="Proteomes" id="UP000005317"/>
    </source>
</evidence>
<dbReference type="OrthoDB" id="9762238at2"/>
<evidence type="ECO:0000256" key="1">
    <source>
        <dbReference type="SAM" id="Phobius"/>
    </source>
</evidence>
<protein>
    <recommendedName>
        <fullName evidence="2">YhdP central domain-containing protein</fullName>
    </recommendedName>
</protein>
<dbReference type="PANTHER" id="PTHR38690:SF1">
    <property type="entry name" value="PROTEASE"/>
    <property type="match status" value="1"/>
</dbReference>
<dbReference type="AlphaFoldDB" id="A0A656HLK9"/>
<keyword evidence="1" id="KW-1133">Transmembrane helix</keyword>
<organism evidence="3 4">
    <name type="scientific">Thiothrix nivea (strain ATCC 35100 / DSM 5205 / JP2)</name>
    <dbReference type="NCBI Taxonomy" id="870187"/>
    <lineage>
        <taxon>Bacteria</taxon>
        <taxon>Pseudomonadati</taxon>
        <taxon>Pseudomonadota</taxon>
        <taxon>Gammaproteobacteria</taxon>
        <taxon>Thiotrichales</taxon>
        <taxon>Thiotrichaceae</taxon>
        <taxon>Thiothrix</taxon>
    </lineage>
</organism>
<accession>A0A656HLK9</accession>
<evidence type="ECO:0000259" key="2">
    <source>
        <dbReference type="Pfam" id="PF13116"/>
    </source>
</evidence>
<reference evidence="4" key="1">
    <citation type="journal article" date="2011" name="Stand. Genomic Sci.">
        <title>Genome sequence of the filamentous, gliding Thiothrix nivea neotype strain (JP2(T)).</title>
        <authorList>
            <person name="Lapidus A."/>
            <person name="Nolan M."/>
            <person name="Lucas S."/>
            <person name="Glavina Del Rio T."/>
            <person name="Tice H."/>
            <person name="Cheng J.F."/>
            <person name="Tapia R."/>
            <person name="Han C."/>
            <person name="Goodwin L."/>
            <person name="Pitluck S."/>
            <person name="Liolios K."/>
            <person name="Pagani I."/>
            <person name="Ivanova N."/>
            <person name="Huntemann M."/>
            <person name="Mavromatis K."/>
            <person name="Mikhailova N."/>
            <person name="Pati A."/>
            <person name="Chen A."/>
            <person name="Palaniappan K."/>
            <person name="Land M."/>
            <person name="Brambilla E.M."/>
            <person name="Rohde M."/>
            <person name="Abt B."/>
            <person name="Verbarg S."/>
            <person name="Goker M."/>
            <person name="Bristow J."/>
            <person name="Eisen J.A."/>
            <person name="Markowitz V."/>
            <person name="Hugenholtz P."/>
            <person name="Kyrpides N.C."/>
            <person name="Klenk H.P."/>
            <person name="Woyke T."/>
        </authorList>
    </citation>
    <scope>NUCLEOTIDE SEQUENCE [LARGE SCALE GENOMIC DNA]</scope>
    <source>
        <strain evidence="4">ATCC 35100 / DSM 5205 / JP2</strain>
    </source>
</reference>
<dbReference type="Proteomes" id="UP000005317">
    <property type="component" value="Unassembled WGS sequence"/>
</dbReference>
<feature type="domain" description="YhdP central" evidence="2">
    <location>
        <begin position="272"/>
        <end position="1153"/>
    </location>
</feature>
<dbReference type="PANTHER" id="PTHR38690">
    <property type="entry name" value="PROTEASE-RELATED"/>
    <property type="match status" value="1"/>
</dbReference>
<dbReference type="EMBL" id="JH651384">
    <property type="protein sequence ID" value="EIJ36406.1"/>
    <property type="molecule type" value="Genomic_DNA"/>
</dbReference>